<feature type="compositionally biased region" description="Low complexity" evidence="1">
    <location>
        <begin position="64"/>
        <end position="73"/>
    </location>
</feature>
<name>A0ABN8XUK9_RANTA</name>
<proteinExistence type="predicted"/>
<feature type="compositionally biased region" description="Basic residues" evidence="1">
    <location>
        <begin position="43"/>
        <end position="63"/>
    </location>
</feature>
<feature type="region of interest" description="Disordered" evidence="1">
    <location>
        <begin position="31"/>
        <end position="73"/>
    </location>
</feature>
<sequence length="189" mass="20107">NEVRASALLRLPSAAAPYRAGLLAQVAFGPGQPSRRGCEGASRRRRPGRGRPLRAVGRRRGRRFPTPSSPRGSHLALLGLQNAGRLNPRGNGLCIVVQCNHTLVWLPLLDLRARVEVEFSFPYCPPGGPGPSQRCRAAAAETRVEAAKTMPSSRSGASGEREPSPAPGGLPPSAMEHQACRPHVCPSPH</sequence>
<reference evidence="2" key="1">
    <citation type="submission" date="2023-04" db="EMBL/GenBank/DDBJ databases">
        <authorList>
            <consortium name="ELIXIR-Norway"/>
        </authorList>
    </citation>
    <scope>NUCLEOTIDE SEQUENCE [LARGE SCALE GENOMIC DNA]</scope>
</reference>
<feature type="non-terminal residue" evidence="2">
    <location>
        <position position="1"/>
    </location>
</feature>
<dbReference type="Proteomes" id="UP001176941">
    <property type="component" value="Chromosome 1"/>
</dbReference>
<accession>A0ABN8XUK9</accession>
<evidence type="ECO:0000313" key="3">
    <source>
        <dbReference type="Proteomes" id="UP001176941"/>
    </source>
</evidence>
<protein>
    <submittedName>
        <fullName evidence="2">Uncharacterized protein</fullName>
    </submittedName>
</protein>
<evidence type="ECO:0000313" key="2">
    <source>
        <dbReference type="EMBL" id="CAI9151878.1"/>
    </source>
</evidence>
<gene>
    <name evidence="2" type="ORF">MRATA1EN1_LOCUS840</name>
</gene>
<organism evidence="2 3">
    <name type="scientific">Rangifer tarandus platyrhynchus</name>
    <name type="common">Svalbard reindeer</name>
    <dbReference type="NCBI Taxonomy" id="3082113"/>
    <lineage>
        <taxon>Eukaryota</taxon>
        <taxon>Metazoa</taxon>
        <taxon>Chordata</taxon>
        <taxon>Craniata</taxon>
        <taxon>Vertebrata</taxon>
        <taxon>Euteleostomi</taxon>
        <taxon>Mammalia</taxon>
        <taxon>Eutheria</taxon>
        <taxon>Laurasiatheria</taxon>
        <taxon>Artiodactyla</taxon>
        <taxon>Ruminantia</taxon>
        <taxon>Pecora</taxon>
        <taxon>Cervidae</taxon>
        <taxon>Odocoileinae</taxon>
        <taxon>Rangifer</taxon>
    </lineage>
</organism>
<feature type="region of interest" description="Disordered" evidence="1">
    <location>
        <begin position="142"/>
        <end position="189"/>
    </location>
</feature>
<keyword evidence="3" id="KW-1185">Reference proteome</keyword>
<dbReference type="EMBL" id="OX459937">
    <property type="protein sequence ID" value="CAI9151878.1"/>
    <property type="molecule type" value="Genomic_DNA"/>
</dbReference>
<evidence type="ECO:0000256" key="1">
    <source>
        <dbReference type="SAM" id="MobiDB-lite"/>
    </source>
</evidence>